<keyword evidence="2" id="KW-1185">Reference proteome</keyword>
<evidence type="ECO:0000313" key="1">
    <source>
        <dbReference type="EMBL" id="KAK2953701.1"/>
    </source>
</evidence>
<protein>
    <submittedName>
        <fullName evidence="1">Uncharacterized protein</fullName>
    </submittedName>
</protein>
<dbReference type="EMBL" id="JARBJD010000087">
    <property type="protein sequence ID" value="KAK2953701.1"/>
    <property type="molecule type" value="Genomic_DNA"/>
</dbReference>
<evidence type="ECO:0000313" key="2">
    <source>
        <dbReference type="Proteomes" id="UP001281761"/>
    </source>
</evidence>
<sequence length="107" mass="11656">MADDIFRIPVDGDEDTDILSDFPAAEILAEPSSPNLFCDFISPNVRTVALGGPPQSPSPPALLQNFVSPPVLNLAIQNSHPTPPLLQPPEPRLIQKTKKELYNEMKA</sequence>
<organism evidence="1 2">
    <name type="scientific">Blattamonas nauphoetae</name>
    <dbReference type="NCBI Taxonomy" id="2049346"/>
    <lineage>
        <taxon>Eukaryota</taxon>
        <taxon>Metamonada</taxon>
        <taxon>Preaxostyla</taxon>
        <taxon>Oxymonadida</taxon>
        <taxon>Blattamonas</taxon>
    </lineage>
</organism>
<accession>A0ABQ9XNU8</accession>
<comment type="caution">
    <text evidence="1">The sequence shown here is derived from an EMBL/GenBank/DDBJ whole genome shotgun (WGS) entry which is preliminary data.</text>
</comment>
<reference evidence="1 2" key="1">
    <citation type="journal article" date="2022" name="bioRxiv">
        <title>Genomics of Preaxostyla Flagellates Illuminates Evolutionary Transitions and the Path Towards Mitochondrial Loss.</title>
        <authorList>
            <person name="Novak L.V.F."/>
            <person name="Treitli S.C."/>
            <person name="Pyrih J."/>
            <person name="Halakuc P."/>
            <person name="Pipaliya S.V."/>
            <person name="Vacek V."/>
            <person name="Brzon O."/>
            <person name="Soukal P."/>
            <person name="Eme L."/>
            <person name="Dacks J.B."/>
            <person name="Karnkowska A."/>
            <person name="Elias M."/>
            <person name="Hampl V."/>
        </authorList>
    </citation>
    <scope>NUCLEOTIDE SEQUENCE [LARGE SCALE GENOMIC DNA]</scope>
    <source>
        <strain evidence="1">NAU3</strain>
        <tissue evidence="1">Gut</tissue>
    </source>
</reference>
<proteinExistence type="predicted"/>
<dbReference type="Proteomes" id="UP001281761">
    <property type="component" value="Unassembled WGS sequence"/>
</dbReference>
<name>A0ABQ9XNU8_9EUKA</name>
<gene>
    <name evidence="1" type="ORF">BLNAU_11258</name>
</gene>